<dbReference type="RefSeq" id="WP_371756227.1">
    <property type="nucleotide sequence ID" value="NZ_JAYJLD010000102.1"/>
</dbReference>
<dbReference type="NCBIfam" id="NF033545">
    <property type="entry name" value="transpos_IS630"/>
    <property type="match status" value="1"/>
</dbReference>
<feature type="domain" description="Winged helix-turn helix" evidence="2">
    <location>
        <begin position="112"/>
        <end position="167"/>
    </location>
</feature>
<evidence type="ECO:0000259" key="1">
    <source>
        <dbReference type="Pfam" id="PF13358"/>
    </source>
</evidence>
<dbReference type="InterPro" id="IPR025959">
    <property type="entry name" value="Winged_HTH_dom"/>
</dbReference>
<dbReference type="SUPFAM" id="SSF46689">
    <property type="entry name" value="Homeodomain-like"/>
    <property type="match status" value="1"/>
</dbReference>
<dbReference type="Pfam" id="PF13592">
    <property type="entry name" value="HTH_33"/>
    <property type="match status" value="1"/>
</dbReference>
<evidence type="ECO:0000259" key="2">
    <source>
        <dbReference type="Pfam" id="PF13592"/>
    </source>
</evidence>
<dbReference type="InterPro" id="IPR038717">
    <property type="entry name" value="Tc1-like_DDE_dom"/>
</dbReference>
<comment type="caution">
    <text evidence="3">The sequence shown here is derived from an EMBL/GenBank/DDBJ whole genome shotgun (WGS) entry which is preliminary data.</text>
</comment>
<dbReference type="InterPro" id="IPR009057">
    <property type="entry name" value="Homeodomain-like_sf"/>
</dbReference>
<dbReference type="Proteomes" id="UP001310386">
    <property type="component" value="Unassembled WGS sequence"/>
</dbReference>
<gene>
    <name evidence="3" type="ORF">VF724_21065</name>
</gene>
<evidence type="ECO:0000313" key="4">
    <source>
        <dbReference type="Proteomes" id="UP001310386"/>
    </source>
</evidence>
<dbReference type="InterPro" id="IPR047655">
    <property type="entry name" value="Transpos_IS630-like"/>
</dbReference>
<dbReference type="EMBL" id="JAYJLD010000102">
    <property type="protein sequence ID" value="MEB3104101.1"/>
    <property type="molecule type" value="Genomic_DNA"/>
</dbReference>
<proteinExistence type="predicted"/>
<dbReference type="Pfam" id="PF13358">
    <property type="entry name" value="DDE_3"/>
    <property type="match status" value="1"/>
</dbReference>
<protein>
    <submittedName>
        <fullName evidence="3">IS630 family transposase</fullName>
    </submittedName>
</protein>
<reference evidence="3" key="1">
    <citation type="submission" date="2023-12" db="EMBL/GenBank/DDBJ databases">
        <title>Fervidustalea candida gen. nov., sp. nov., a novel member of the family Paenibacillaceae isolated from a geothermal area.</title>
        <authorList>
            <person name="Li W.-J."/>
            <person name="Jiao J.-Y."/>
            <person name="Chen Y."/>
        </authorList>
    </citation>
    <scope>NUCLEOTIDE SEQUENCE</scope>
    <source>
        <strain evidence="3">SYSU GA230002</strain>
    </source>
</reference>
<keyword evidence="4" id="KW-1185">Reference proteome</keyword>
<sequence>MSRRKVEINIKHATYEQIQQLYRETGDGNLKIRYLAMLKFMEGYTSLKVAELLNTSDSTVREWLNRYNALGLDGLIPQKPKGPECWLNKEQLAEVYQVLMESPRDHGFNKSNWTMPLLKIWISKQFGVNYSAGSLYDLVHRIGYSLQRPKKQCKNADPEKQEAFKKELKDLVDNADDDTVILYEDEAIITDEPTTTCKWAPIGKQPVVQTNSKGSRKRKVIFGACNPKTGEVIYSTEESGNSESFEDFLK</sequence>
<evidence type="ECO:0000313" key="3">
    <source>
        <dbReference type="EMBL" id="MEB3104101.1"/>
    </source>
</evidence>
<dbReference type="Pfam" id="PF13384">
    <property type="entry name" value="HTH_23"/>
    <property type="match status" value="1"/>
</dbReference>
<organism evidence="3 4">
    <name type="scientific">Ferviditalea candida</name>
    <dbReference type="NCBI Taxonomy" id="3108399"/>
    <lineage>
        <taxon>Bacteria</taxon>
        <taxon>Bacillati</taxon>
        <taxon>Bacillota</taxon>
        <taxon>Bacilli</taxon>
        <taxon>Bacillales</taxon>
        <taxon>Paenibacillaceae</taxon>
        <taxon>Ferviditalea</taxon>
    </lineage>
</organism>
<name>A0ABU5ZQD6_9BACL</name>
<accession>A0ABU5ZQD6</accession>
<feature type="domain" description="Tc1-like transposase DDE" evidence="1">
    <location>
        <begin position="181"/>
        <end position="250"/>
    </location>
</feature>